<dbReference type="InterPro" id="IPR015815">
    <property type="entry name" value="HIBADH-related"/>
</dbReference>
<evidence type="ECO:0000313" key="7">
    <source>
        <dbReference type="Proteomes" id="UP000388235"/>
    </source>
</evidence>
<dbReference type="InterPro" id="IPR036291">
    <property type="entry name" value="NAD(P)-bd_dom_sf"/>
</dbReference>
<dbReference type="EMBL" id="CP045871">
    <property type="protein sequence ID" value="QGG79540.1"/>
    <property type="molecule type" value="Genomic_DNA"/>
</dbReference>
<evidence type="ECO:0000256" key="3">
    <source>
        <dbReference type="PIRSR" id="PIRSR000103-1"/>
    </source>
</evidence>
<accession>A0A5Q2QCI2</accession>
<protein>
    <submittedName>
        <fullName evidence="6">NAD-binding protein</fullName>
    </submittedName>
</protein>
<sequence length="291" mass="29439">MKLSMIGLGMMGLGMARNLLKAGHELDVFDLSGDACAAVQQAGATAHASAAEAAAGADLLLLMVASGPQCQAALFDSGAAAALSPGAVVLICSTIAPSDARAIAAQLAAMNLSLVDAPVSGGQVGANAGQLTIMASGADEAMDRVEPVLQAFAKKVHKLGSVAGLGSTYKVVHQLAAGVHLVAAAELMNLGVQAGCDAERLFDIVSTSAGNSWMFSDRVPRMLQEDPAATSTVDIFIKDLGLVLQTGQEAQASLPLAAAAFQMLVAARGLGHGRDDDSQVIQAYQALTSKD</sequence>
<evidence type="ECO:0000256" key="2">
    <source>
        <dbReference type="ARBA" id="ARBA00023027"/>
    </source>
</evidence>
<dbReference type="GO" id="GO:0050661">
    <property type="term" value="F:NADP binding"/>
    <property type="evidence" value="ECO:0007669"/>
    <property type="project" value="InterPro"/>
</dbReference>
<dbReference type="GO" id="GO:0016491">
    <property type="term" value="F:oxidoreductase activity"/>
    <property type="evidence" value="ECO:0007669"/>
    <property type="project" value="UniProtKB-KW"/>
</dbReference>
<organism evidence="6 7">
    <name type="scientific">Litorivicinus lipolyticus</name>
    <dbReference type="NCBI Taxonomy" id="418701"/>
    <lineage>
        <taxon>Bacteria</taxon>
        <taxon>Pseudomonadati</taxon>
        <taxon>Pseudomonadota</taxon>
        <taxon>Gammaproteobacteria</taxon>
        <taxon>Oceanospirillales</taxon>
        <taxon>Litorivicinaceae</taxon>
        <taxon>Litorivicinus</taxon>
    </lineage>
</organism>
<dbReference type="AlphaFoldDB" id="A0A5Q2QCI2"/>
<keyword evidence="2" id="KW-0520">NAD</keyword>
<dbReference type="GO" id="GO:0051287">
    <property type="term" value="F:NAD binding"/>
    <property type="evidence" value="ECO:0007669"/>
    <property type="project" value="InterPro"/>
</dbReference>
<proteinExistence type="predicted"/>
<keyword evidence="1" id="KW-0560">Oxidoreductase</keyword>
<feature type="domain" description="3-hydroxyisobutyrate dehydrogenase-like NAD-binding" evidence="5">
    <location>
        <begin position="164"/>
        <end position="284"/>
    </location>
</feature>
<dbReference type="PROSITE" id="PS00895">
    <property type="entry name" value="3_HYDROXYISOBUT_DH"/>
    <property type="match status" value="1"/>
</dbReference>
<dbReference type="InterPro" id="IPR013328">
    <property type="entry name" value="6PGD_dom2"/>
</dbReference>
<name>A0A5Q2QCI2_9GAMM</name>
<dbReference type="InterPro" id="IPR002204">
    <property type="entry name" value="3-OH-isobutyrate_DH-rel_CS"/>
</dbReference>
<feature type="active site" evidence="3">
    <location>
        <position position="170"/>
    </location>
</feature>
<dbReference type="Gene3D" id="3.40.50.720">
    <property type="entry name" value="NAD(P)-binding Rossmann-like Domain"/>
    <property type="match status" value="1"/>
</dbReference>
<dbReference type="PANTHER" id="PTHR43060">
    <property type="entry name" value="3-HYDROXYISOBUTYRATE DEHYDROGENASE-LIKE 1, MITOCHONDRIAL-RELATED"/>
    <property type="match status" value="1"/>
</dbReference>
<dbReference type="OrthoDB" id="9786703at2"/>
<dbReference type="Pfam" id="PF14833">
    <property type="entry name" value="NAD_binding_11"/>
    <property type="match status" value="1"/>
</dbReference>
<dbReference type="Proteomes" id="UP000388235">
    <property type="component" value="Chromosome"/>
</dbReference>
<evidence type="ECO:0000256" key="1">
    <source>
        <dbReference type="ARBA" id="ARBA00023002"/>
    </source>
</evidence>
<dbReference type="Gene3D" id="1.10.1040.10">
    <property type="entry name" value="N-(1-d-carboxylethyl)-l-norvaline Dehydrogenase, domain 2"/>
    <property type="match status" value="1"/>
</dbReference>
<dbReference type="SUPFAM" id="SSF51735">
    <property type="entry name" value="NAD(P)-binding Rossmann-fold domains"/>
    <property type="match status" value="1"/>
</dbReference>
<reference evidence="6 7" key="1">
    <citation type="submission" date="2019-11" db="EMBL/GenBank/DDBJ databases">
        <authorList>
            <person name="Khan S.A."/>
            <person name="Jeon C.O."/>
            <person name="Chun B.H."/>
        </authorList>
    </citation>
    <scope>NUCLEOTIDE SEQUENCE [LARGE SCALE GENOMIC DNA]</scope>
    <source>
        <strain evidence="6 7">IMCC 1097</strain>
    </source>
</reference>
<dbReference type="GO" id="GO:0016054">
    <property type="term" value="P:organic acid catabolic process"/>
    <property type="evidence" value="ECO:0007669"/>
    <property type="project" value="UniProtKB-ARBA"/>
</dbReference>
<gene>
    <name evidence="6" type="ORF">GH975_02730</name>
</gene>
<dbReference type="InterPro" id="IPR006115">
    <property type="entry name" value="6PGDH_NADP-bd"/>
</dbReference>
<dbReference type="InterPro" id="IPR008927">
    <property type="entry name" value="6-PGluconate_DH-like_C_sf"/>
</dbReference>
<dbReference type="SUPFAM" id="SSF48179">
    <property type="entry name" value="6-phosphogluconate dehydrogenase C-terminal domain-like"/>
    <property type="match status" value="1"/>
</dbReference>
<dbReference type="PIRSF" id="PIRSF000103">
    <property type="entry name" value="HIBADH"/>
    <property type="match status" value="1"/>
</dbReference>
<keyword evidence="7" id="KW-1185">Reference proteome</keyword>
<evidence type="ECO:0000259" key="5">
    <source>
        <dbReference type="Pfam" id="PF14833"/>
    </source>
</evidence>
<evidence type="ECO:0000259" key="4">
    <source>
        <dbReference type="Pfam" id="PF03446"/>
    </source>
</evidence>
<dbReference type="Pfam" id="PF03446">
    <property type="entry name" value="NAD_binding_2"/>
    <property type="match status" value="1"/>
</dbReference>
<evidence type="ECO:0000313" key="6">
    <source>
        <dbReference type="EMBL" id="QGG79540.1"/>
    </source>
</evidence>
<feature type="domain" description="6-phosphogluconate dehydrogenase NADP-binding" evidence="4">
    <location>
        <begin position="3"/>
        <end position="158"/>
    </location>
</feature>
<dbReference type="InterPro" id="IPR029154">
    <property type="entry name" value="HIBADH-like_NADP-bd"/>
</dbReference>
<dbReference type="RefSeq" id="WP_153713044.1">
    <property type="nucleotide sequence ID" value="NZ_CP045871.1"/>
</dbReference>
<dbReference type="KEGG" id="llp:GH975_02730"/>